<reference evidence="1 2" key="1">
    <citation type="journal article" date="2018" name="Front. Plant Sci.">
        <title>Red Clover (Trifolium pratense) and Zigzag Clover (T. medium) - A Picture of Genomic Similarities and Differences.</title>
        <authorList>
            <person name="Dluhosova J."/>
            <person name="Istvanek J."/>
            <person name="Nedelnik J."/>
            <person name="Repkova J."/>
        </authorList>
    </citation>
    <scope>NUCLEOTIDE SEQUENCE [LARGE SCALE GENOMIC DNA]</scope>
    <source>
        <strain evidence="2">cv. 10/8</strain>
        <tissue evidence="1">Leaf</tissue>
    </source>
</reference>
<sequence>VERMWPLWNGGTDGDVEWKPLLEDCDDVVRQE</sequence>
<accession>A0A392UWA6</accession>
<evidence type="ECO:0000313" key="2">
    <source>
        <dbReference type="Proteomes" id="UP000265520"/>
    </source>
</evidence>
<protein>
    <submittedName>
        <fullName evidence="1">Uncharacterized protein</fullName>
    </submittedName>
</protein>
<comment type="caution">
    <text evidence="1">The sequence shown here is derived from an EMBL/GenBank/DDBJ whole genome shotgun (WGS) entry which is preliminary data.</text>
</comment>
<feature type="non-terminal residue" evidence="1">
    <location>
        <position position="1"/>
    </location>
</feature>
<name>A0A392UWA6_9FABA</name>
<proteinExistence type="predicted"/>
<evidence type="ECO:0000313" key="1">
    <source>
        <dbReference type="EMBL" id="MCI79279.1"/>
    </source>
</evidence>
<dbReference type="Proteomes" id="UP000265520">
    <property type="component" value="Unassembled WGS sequence"/>
</dbReference>
<dbReference type="AlphaFoldDB" id="A0A392UWA6"/>
<organism evidence="1 2">
    <name type="scientific">Trifolium medium</name>
    <dbReference type="NCBI Taxonomy" id="97028"/>
    <lineage>
        <taxon>Eukaryota</taxon>
        <taxon>Viridiplantae</taxon>
        <taxon>Streptophyta</taxon>
        <taxon>Embryophyta</taxon>
        <taxon>Tracheophyta</taxon>
        <taxon>Spermatophyta</taxon>
        <taxon>Magnoliopsida</taxon>
        <taxon>eudicotyledons</taxon>
        <taxon>Gunneridae</taxon>
        <taxon>Pentapetalae</taxon>
        <taxon>rosids</taxon>
        <taxon>fabids</taxon>
        <taxon>Fabales</taxon>
        <taxon>Fabaceae</taxon>
        <taxon>Papilionoideae</taxon>
        <taxon>50 kb inversion clade</taxon>
        <taxon>NPAAA clade</taxon>
        <taxon>Hologalegina</taxon>
        <taxon>IRL clade</taxon>
        <taxon>Trifolieae</taxon>
        <taxon>Trifolium</taxon>
    </lineage>
</organism>
<keyword evidence="2" id="KW-1185">Reference proteome</keyword>
<dbReference type="EMBL" id="LXQA010970384">
    <property type="protein sequence ID" value="MCI79279.1"/>
    <property type="molecule type" value="Genomic_DNA"/>
</dbReference>